<evidence type="ECO:0000313" key="3">
    <source>
        <dbReference type="Proteomes" id="UP001164929"/>
    </source>
</evidence>
<sequence length="55" mass="6187">MNMPATSTTMISSPTLDVDLFTTSSRHIVYHERPRSPPCELPETNPDPLSPYLNK</sequence>
<evidence type="ECO:0000313" key="2">
    <source>
        <dbReference type="EMBL" id="KAJ6968742.1"/>
    </source>
</evidence>
<comment type="caution">
    <text evidence="2">The sequence shown here is derived from an EMBL/GenBank/DDBJ whole genome shotgun (WGS) entry which is preliminary data.</text>
</comment>
<organism evidence="2 3">
    <name type="scientific">Populus alba x Populus x berolinensis</name>
    <dbReference type="NCBI Taxonomy" id="444605"/>
    <lineage>
        <taxon>Eukaryota</taxon>
        <taxon>Viridiplantae</taxon>
        <taxon>Streptophyta</taxon>
        <taxon>Embryophyta</taxon>
        <taxon>Tracheophyta</taxon>
        <taxon>Spermatophyta</taxon>
        <taxon>Magnoliopsida</taxon>
        <taxon>eudicotyledons</taxon>
        <taxon>Gunneridae</taxon>
        <taxon>Pentapetalae</taxon>
        <taxon>rosids</taxon>
        <taxon>fabids</taxon>
        <taxon>Malpighiales</taxon>
        <taxon>Salicaceae</taxon>
        <taxon>Saliceae</taxon>
        <taxon>Populus</taxon>
    </lineage>
</organism>
<keyword evidence="3" id="KW-1185">Reference proteome</keyword>
<feature type="region of interest" description="Disordered" evidence="1">
    <location>
        <begin position="31"/>
        <end position="55"/>
    </location>
</feature>
<proteinExistence type="predicted"/>
<name>A0AAD6LKD2_9ROSI</name>
<evidence type="ECO:0000256" key="1">
    <source>
        <dbReference type="SAM" id="MobiDB-lite"/>
    </source>
</evidence>
<dbReference type="EMBL" id="JAQIZT010000016">
    <property type="protein sequence ID" value="KAJ6968742.1"/>
    <property type="molecule type" value="Genomic_DNA"/>
</dbReference>
<dbReference type="Proteomes" id="UP001164929">
    <property type="component" value="Chromosome 16"/>
</dbReference>
<dbReference type="AlphaFoldDB" id="A0AAD6LKD2"/>
<gene>
    <name evidence="2" type="ORF">NC653_036647</name>
</gene>
<protein>
    <submittedName>
        <fullName evidence="2">Uncharacterized protein</fullName>
    </submittedName>
</protein>
<accession>A0AAD6LKD2</accession>
<reference evidence="2 3" key="1">
    <citation type="journal article" date="2023" name="Mol. Ecol. Resour.">
        <title>Chromosome-level genome assembly of a triploid poplar Populus alba 'Berolinensis'.</title>
        <authorList>
            <person name="Chen S."/>
            <person name="Yu Y."/>
            <person name="Wang X."/>
            <person name="Wang S."/>
            <person name="Zhang T."/>
            <person name="Zhou Y."/>
            <person name="He R."/>
            <person name="Meng N."/>
            <person name="Wang Y."/>
            <person name="Liu W."/>
            <person name="Liu Z."/>
            <person name="Liu J."/>
            <person name="Guo Q."/>
            <person name="Huang H."/>
            <person name="Sederoff R.R."/>
            <person name="Wang G."/>
            <person name="Qu G."/>
            <person name="Chen S."/>
        </authorList>
    </citation>
    <scope>NUCLEOTIDE SEQUENCE [LARGE SCALE GENOMIC DNA]</scope>
    <source>
        <strain evidence="2">SC-2020</strain>
    </source>
</reference>